<accession>A0A387HC76</accession>
<evidence type="ECO:0000313" key="3">
    <source>
        <dbReference type="Proteomes" id="UP000271554"/>
    </source>
</evidence>
<evidence type="ECO:0000313" key="2">
    <source>
        <dbReference type="EMBL" id="AYG78560.1"/>
    </source>
</evidence>
<organism evidence="2 3">
    <name type="scientific">Streptomyces hundungensis</name>
    <dbReference type="NCBI Taxonomy" id="1077946"/>
    <lineage>
        <taxon>Bacteria</taxon>
        <taxon>Bacillati</taxon>
        <taxon>Actinomycetota</taxon>
        <taxon>Actinomycetes</taxon>
        <taxon>Kitasatosporales</taxon>
        <taxon>Streptomycetaceae</taxon>
        <taxon>Streptomyces</taxon>
    </lineage>
</organism>
<gene>
    <name evidence="2" type="ORF">DWB77_00668</name>
</gene>
<dbReference type="AlphaFoldDB" id="A0A387HC76"/>
<sequence length="168" mass="19003">MRGGVVQYELPHRQGREKYVVTHEWHVLIEEDTWTNERADGVALRLHRWTLAGTYRIGQDEAEAVAAAEDAALHYIPRALARRARPGDEPAREAFLGRDGTWVVLVRQRQRVCHIRVSAARLVHARKEAEAPPKTLKEKLRGALDGPPPLPEPWAPPGSPARTRPERD</sequence>
<feature type="region of interest" description="Disordered" evidence="1">
    <location>
        <begin position="128"/>
        <end position="168"/>
    </location>
</feature>
<reference evidence="2 3" key="1">
    <citation type="submission" date="2018-10" db="EMBL/GenBank/DDBJ databases">
        <title>Relationship between Morphology and Antimicrobial Activity in Streptomyces.</title>
        <authorList>
            <person name="Kang H.J."/>
            <person name="Kim S.B."/>
        </authorList>
    </citation>
    <scope>NUCLEOTIDE SEQUENCE [LARGE SCALE GENOMIC DNA]</scope>
    <source>
        <strain evidence="2 3">BH38</strain>
    </source>
</reference>
<feature type="compositionally biased region" description="Pro residues" evidence="1">
    <location>
        <begin position="146"/>
        <end position="159"/>
    </location>
</feature>
<dbReference type="KEGG" id="shun:DWB77_00668"/>
<proteinExistence type="predicted"/>
<dbReference type="Proteomes" id="UP000271554">
    <property type="component" value="Chromosome"/>
</dbReference>
<dbReference type="EMBL" id="CP032698">
    <property type="protein sequence ID" value="AYG78560.1"/>
    <property type="molecule type" value="Genomic_DNA"/>
</dbReference>
<keyword evidence="3" id="KW-1185">Reference proteome</keyword>
<name>A0A387HC76_9ACTN</name>
<protein>
    <submittedName>
        <fullName evidence="2">Uncharacterized protein</fullName>
    </submittedName>
</protein>
<feature type="compositionally biased region" description="Basic and acidic residues" evidence="1">
    <location>
        <begin position="128"/>
        <end position="142"/>
    </location>
</feature>
<evidence type="ECO:0000256" key="1">
    <source>
        <dbReference type="SAM" id="MobiDB-lite"/>
    </source>
</evidence>